<dbReference type="Proteomes" id="UP000014500">
    <property type="component" value="Unassembled WGS sequence"/>
</dbReference>
<feature type="compositionally biased region" description="Polar residues" evidence="9">
    <location>
        <begin position="52"/>
        <end position="62"/>
    </location>
</feature>
<organism evidence="10 11">
    <name type="scientific">Strigamia maritima</name>
    <name type="common">European centipede</name>
    <name type="synonym">Geophilus maritimus</name>
    <dbReference type="NCBI Taxonomy" id="126957"/>
    <lineage>
        <taxon>Eukaryota</taxon>
        <taxon>Metazoa</taxon>
        <taxon>Ecdysozoa</taxon>
        <taxon>Arthropoda</taxon>
        <taxon>Myriapoda</taxon>
        <taxon>Chilopoda</taxon>
        <taxon>Pleurostigmophora</taxon>
        <taxon>Geophilomorpha</taxon>
        <taxon>Linotaeniidae</taxon>
        <taxon>Strigamia</taxon>
    </lineage>
</organism>
<feature type="compositionally biased region" description="Low complexity" evidence="9">
    <location>
        <begin position="74"/>
        <end position="88"/>
    </location>
</feature>
<evidence type="ECO:0000256" key="1">
    <source>
        <dbReference type="ARBA" id="ARBA00004496"/>
    </source>
</evidence>
<evidence type="ECO:0000313" key="11">
    <source>
        <dbReference type="Proteomes" id="UP000014500"/>
    </source>
</evidence>
<dbReference type="EMBL" id="JH431327">
    <property type="status" value="NOT_ANNOTATED_CDS"/>
    <property type="molecule type" value="Genomic_DNA"/>
</dbReference>
<feature type="compositionally biased region" description="Basic and acidic residues" evidence="9">
    <location>
        <begin position="16"/>
        <end position="33"/>
    </location>
</feature>
<dbReference type="GO" id="GO:1905515">
    <property type="term" value="P:non-motile cilium assembly"/>
    <property type="evidence" value="ECO:0007669"/>
    <property type="project" value="TreeGrafter"/>
</dbReference>
<proteinExistence type="inferred from homology"/>
<evidence type="ECO:0000256" key="9">
    <source>
        <dbReference type="SAM" id="MobiDB-lite"/>
    </source>
</evidence>
<feature type="compositionally biased region" description="Polar residues" evidence="9">
    <location>
        <begin position="354"/>
        <end position="378"/>
    </location>
</feature>
<keyword evidence="6" id="KW-0333">Golgi apparatus</keyword>
<comment type="similarity">
    <text evidence="3">Belongs to the GORAB family.</text>
</comment>
<keyword evidence="7 8" id="KW-0175">Coiled coil</keyword>
<feature type="coiled-coil region" evidence="8">
    <location>
        <begin position="217"/>
        <end position="244"/>
    </location>
</feature>
<evidence type="ECO:0000256" key="3">
    <source>
        <dbReference type="ARBA" id="ARBA00005599"/>
    </source>
</evidence>
<dbReference type="EnsemblMetazoa" id="SMAR003486-RA">
    <property type="protein sequence ID" value="SMAR003486-PA"/>
    <property type="gene ID" value="SMAR003486"/>
</dbReference>
<dbReference type="PhylomeDB" id="T1IR05"/>
<feature type="region of interest" description="Disordered" evidence="9">
    <location>
        <begin position="351"/>
        <end position="378"/>
    </location>
</feature>
<accession>T1IR05</accession>
<dbReference type="PANTHER" id="PTHR21470">
    <property type="entry name" value="RAB6-INTERACTING PROTEIN GORAB"/>
    <property type="match status" value="1"/>
</dbReference>
<dbReference type="AlphaFoldDB" id="T1IR05"/>
<dbReference type="HOGENOM" id="CLU_064636_0_0_1"/>
<reference evidence="10" key="2">
    <citation type="submission" date="2015-02" db="UniProtKB">
        <authorList>
            <consortium name="EnsemblMetazoa"/>
        </authorList>
    </citation>
    <scope>IDENTIFICATION</scope>
</reference>
<evidence type="ECO:0000256" key="5">
    <source>
        <dbReference type="ARBA" id="ARBA00022490"/>
    </source>
</evidence>
<evidence type="ECO:0000256" key="8">
    <source>
        <dbReference type="SAM" id="Coils"/>
    </source>
</evidence>
<reference evidence="11" key="1">
    <citation type="submission" date="2011-05" db="EMBL/GenBank/DDBJ databases">
        <authorList>
            <person name="Richards S.R."/>
            <person name="Qu J."/>
            <person name="Jiang H."/>
            <person name="Jhangiani S.N."/>
            <person name="Agravi P."/>
            <person name="Goodspeed R."/>
            <person name="Gross S."/>
            <person name="Mandapat C."/>
            <person name="Jackson L."/>
            <person name="Mathew T."/>
            <person name="Pu L."/>
            <person name="Thornton R."/>
            <person name="Saada N."/>
            <person name="Wilczek-Boney K.B."/>
            <person name="Lee S."/>
            <person name="Kovar C."/>
            <person name="Wu Y."/>
            <person name="Scherer S.E."/>
            <person name="Worley K.C."/>
            <person name="Muzny D.M."/>
            <person name="Gibbs R."/>
        </authorList>
    </citation>
    <scope>NUCLEOTIDE SEQUENCE</scope>
    <source>
        <strain evidence="11">Brora</strain>
    </source>
</reference>
<comment type="subcellular location">
    <subcellularLocation>
        <location evidence="1">Cytoplasm</location>
    </subcellularLocation>
    <subcellularLocation>
        <location evidence="2">Golgi apparatus</location>
    </subcellularLocation>
</comment>
<evidence type="ECO:0000256" key="2">
    <source>
        <dbReference type="ARBA" id="ARBA00004555"/>
    </source>
</evidence>
<dbReference type="eggNOG" id="ENOG502R60M">
    <property type="taxonomic scope" value="Eukaryota"/>
</dbReference>
<evidence type="ECO:0000256" key="7">
    <source>
        <dbReference type="ARBA" id="ARBA00023054"/>
    </source>
</evidence>
<keyword evidence="5" id="KW-0963">Cytoplasm</keyword>
<keyword evidence="11" id="KW-1185">Reference proteome</keyword>
<protein>
    <recommendedName>
        <fullName evidence="4">RAB6-interacting golgin</fullName>
    </recommendedName>
</protein>
<evidence type="ECO:0000256" key="4">
    <source>
        <dbReference type="ARBA" id="ARBA00014130"/>
    </source>
</evidence>
<sequence length="378" mass="42861">MAAGATGTWAGFSDEELNRIRRQEQNGEREESAGLKSASLKRSRNKKRPANRISSNNINCQPKLNDADPNQLLAPPSQTQAQTSQQATRLKTNQVGLNLSSTSPVCLRINEEGRVLEILENNHDELNSMNEINMQSTCGDRELEKNVCDLSTLEKFEQRQKLMEEQNRQRRTLLTKALVERRKKTHEETVKLGHIQQELAKLDSLVSADVAILRKQIELSSVEFNESQKRYKKAEEEFVEAKLELFKRMEKKEQLTEHLCTIIEHNETRKAHKLAELMKELEMESLIEECENEGIGPMLSQLCALNDICYNSCSTIKDPNINRSLPTTPDAKTESQQSQCDNLMAGDSGCDMLNESTENETSTKMDATLSIQEKTSEC</sequence>
<feature type="compositionally biased region" description="Basic residues" evidence="9">
    <location>
        <begin position="39"/>
        <end position="50"/>
    </location>
</feature>
<dbReference type="PANTHER" id="PTHR21470:SF2">
    <property type="entry name" value="RAB6-INTERACTING GOLGIN"/>
    <property type="match status" value="1"/>
</dbReference>
<evidence type="ECO:0000256" key="6">
    <source>
        <dbReference type="ARBA" id="ARBA00023034"/>
    </source>
</evidence>
<name>T1IR05_STRMM</name>
<evidence type="ECO:0000313" key="10">
    <source>
        <dbReference type="EnsemblMetazoa" id="SMAR003486-PA"/>
    </source>
</evidence>
<dbReference type="InterPro" id="IPR007033">
    <property type="entry name" value="GORAB"/>
</dbReference>
<feature type="region of interest" description="Disordered" evidence="9">
    <location>
        <begin position="1"/>
        <end position="88"/>
    </location>
</feature>
<dbReference type="GO" id="GO:0005794">
    <property type="term" value="C:Golgi apparatus"/>
    <property type="evidence" value="ECO:0007669"/>
    <property type="project" value="UniProtKB-SubCell"/>
</dbReference>